<protein>
    <submittedName>
        <fullName evidence="2">Uncharacterized protein</fullName>
    </submittedName>
</protein>
<evidence type="ECO:0000313" key="3">
    <source>
        <dbReference type="Proteomes" id="UP000749559"/>
    </source>
</evidence>
<gene>
    <name evidence="2" type="ORF">OFUS_LOCUS24607</name>
</gene>
<comment type="caution">
    <text evidence="2">The sequence shown here is derived from an EMBL/GenBank/DDBJ whole genome shotgun (WGS) entry which is preliminary data.</text>
</comment>
<feature type="chain" id="PRO_5035824281" evidence="1">
    <location>
        <begin position="16"/>
        <end position="99"/>
    </location>
</feature>
<evidence type="ECO:0000313" key="2">
    <source>
        <dbReference type="EMBL" id="CAH1800760.1"/>
    </source>
</evidence>
<dbReference type="AlphaFoldDB" id="A0A8S4Q4D6"/>
<accession>A0A8S4Q4D6</accession>
<feature type="non-terminal residue" evidence="2">
    <location>
        <position position="1"/>
    </location>
</feature>
<sequence>MNFMISLTLVILVSGVFVTVTGTGQSGPGIYGKCSSRCRRYRLKYCETTCEIKAGCRVEDSLWNKCYYSYRYSKRRYAVKECMIKIRHCQTTTTPSTTT</sequence>
<name>A0A8S4Q4D6_OWEFU</name>
<evidence type="ECO:0000256" key="1">
    <source>
        <dbReference type="SAM" id="SignalP"/>
    </source>
</evidence>
<feature type="signal peptide" evidence="1">
    <location>
        <begin position="1"/>
        <end position="15"/>
    </location>
</feature>
<proteinExistence type="predicted"/>
<organism evidence="2 3">
    <name type="scientific">Owenia fusiformis</name>
    <name type="common">Polychaete worm</name>
    <dbReference type="NCBI Taxonomy" id="6347"/>
    <lineage>
        <taxon>Eukaryota</taxon>
        <taxon>Metazoa</taxon>
        <taxon>Spiralia</taxon>
        <taxon>Lophotrochozoa</taxon>
        <taxon>Annelida</taxon>
        <taxon>Polychaeta</taxon>
        <taxon>Sedentaria</taxon>
        <taxon>Canalipalpata</taxon>
        <taxon>Sabellida</taxon>
        <taxon>Oweniida</taxon>
        <taxon>Oweniidae</taxon>
        <taxon>Owenia</taxon>
    </lineage>
</organism>
<reference evidence="2" key="1">
    <citation type="submission" date="2022-03" db="EMBL/GenBank/DDBJ databases">
        <authorList>
            <person name="Martin C."/>
        </authorList>
    </citation>
    <scope>NUCLEOTIDE SEQUENCE</scope>
</reference>
<keyword evidence="1" id="KW-0732">Signal</keyword>
<dbReference type="EMBL" id="CAIIXF020000012">
    <property type="protein sequence ID" value="CAH1800760.1"/>
    <property type="molecule type" value="Genomic_DNA"/>
</dbReference>
<keyword evidence="3" id="KW-1185">Reference proteome</keyword>
<dbReference type="Proteomes" id="UP000749559">
    <property type="component" value="Unassembled WGS sequence"/>
</dbReference>